<organism evidence="2 3">
    <name type="scientific">Ceratodon purpureus</name>
    <name type="common">Fire moss</name>
    <name type="synonym">Dicranum purpureum</name>
    <dbReference type="NCBI Taxonomy" id="3225"/>
    <lineage>
        <taxon>Eukaryota</taxon>
        <taxon>Viridiplantae</taxon>
        <taxon>Streptophyta</taxon>
        <taxon>Embryophyta</taxon>
        <taxon>Bryophyta</taxon>
        <taxon>Bryophytina</taxon>
        <taxon>Bryopsida</taxon>
        <taxon>Dicranidae</taxon>
        <taxon>Pseudoditrichales</taxon>
        <taxon>Ditrichaceae</taxon>
        <taxon>Ceratodon</taxon>
    </lineage>
</organism>
<feature type="region of interest" description="Disordered" evidence="1">
    <location>
        <begin position="259"/>
        <end position="342"/>
    </location>
</feature>
<comment type="caution">
    <text evidence="2">The sequence shown here is derived from an EMBL/GenBank/DDBJ whole genome shotgun (WGS) entry which is preliminary data.</text>
</comment>
<evidence type="ECO:0000313" key="3">
    <source>
        <dbReference type="Proteomes" id="UP000822688"/>
    </source>
</evidence>
<proteinExistence type="predicted"/>
<gene>
    <name evidence="2" type="ORF">KC19_5G163200</name>
</gene>
<evidence type="ECO:0000256" key="1">
    <source>
        <dbReference type="SAM" id="MobiDB-lite"/>
    </source>
</evidence>
<dbReference type="EMBL" id="CM026425">
    <property type="protein sequence ID" value="KAG0577530.1"/>
    <property type="molecule type" value="Genomic_DNA"/>
</dbReference>
<dbReference type="Proteomes" id="UP000822688">
    <property type="component" value="Chromosome 5"/>
</dbReference>
<evidence type="ECO:0000313" key="2">
    <source>
        <dbReference type="EMBL" id="KAG0577530.1"/>
    </source>
</evidence>
<feature type="compositionally biased region" description="Low complexity" evidence="1">
    <location>
        <begin position="284"/>
        <end position="309"/>
    </location>
</feature>
<name>A0A8T0I257_CERPU</name>
<protein>
    <submittedName>
        <fullName evidence="2">Uncharacterized protein</fullName>
    </submittedName>
</protein>
<feature type="compositionally biased region" description="Basic and acidic residues" evidence="1">
    <location>
        <begin position="311"/>
        <end position="327"/>
    </location>
</feature>
<sequence length="373" mass="42871">MAGFTQNIFGRGKVQFVASESVSFKKYFKTFPIFDNIKFFFAPRFPHDPLKQYRVEIKYHLSSEFMTNNDKVLQDLIEDHKHLVDYENYLEGLLSNSSKISSLTTSNLSPPIICKIPSSKKLLSRPWLIKVQTNTEGKPPILKCYGIDEEGDIIEVDGKPSLIPPILGPEAKQEVWKPKGWKPIRQTLKLHEITPSPKCPKHQHLQKSKRYELIRETLLQATIVTRNKEEEHPQLIKEFEQDQINHRLKKISVLASPNWIPPKWTLPKEDENGEKDDNAKENESSSTSESSTNSDSSSSTEKGVVSSTSLDKQKLEEENQKKRVEEKKKKKEKKKKQQDEKRRLWRLALREAAGQAGFMGTYATRVGGLGRPF</sequence>
<accession>A0A8T0I257</accession>
<keyword evidence="3" id="KW-1185">Reference proteome</keyword>
<feature type="compositionally biased region" description="Basic and acidic residues" evidence="1">
    <location>
        <begin position="266"/>
        <end position="283"/>
    </location>
</feature>
<dbReference type="AlphaFoldDB" id="A0A8T0I257"/>
<reference evidence="2" key="1">
    <citation type="submission" date="2020-06" db="EMBL/GenBank/DDBJ databases">
        <title>WGS assembly of Ceratodon purpureus strain R40.</title>
        <authorList>
            <person name="Carey S.B."/>
            <person name="Jenkins J."/>
            <person name="Shu S."/>
            <person name="Lovell J.T."/>
            <person name="Sreedasyam A."/>
            <person name="Maumus F."/>
            <person name="Tiley G.P."/>
            <person name="Fernandez-Pozo N."/>
            <person name="Barry K."/>
            <person name="Chen C."/>
            <person name="Wang M."/>
            <person name="Lipzen A."/>
            <person name="Daum C."/>
            <person name="Saski C.A."/>
            <person name="Payton A.C."/>
            <person name="Mcbreen J.C."/>
            <person name="Conrad R.E."/>
            <person name="Kollar L.M."/>
            <person name="Olsson S."/>
            <person name="Huttunen S."/>
            <person name="Landis J.B."/>
            <person name="Wickett N.J."/>
            <person name="Johnson M.G."/>
            <person name="Rensing S.A."/>
            <person name="Grimwood J."/>
            <person name="Schmutz J."/>
            <person name="Mcdaniel S.F."/>
        </authorList>
    </citation>
    <scope>NUCLEOTIDE SEQUENCE</scope>
    <source>
        <strain evidence="2">R40</strain>
    </source>
</reference>